<keyword evidence="1" id="KW-0378">Hydrolase</keyword>
<evidence type="ECO:0000313" key="3">
    <source>
        <dbReference type="EMBL" id="TNM70103.1"/>
    </source>
</evidence>
<accession>A0A5C4Y2P0</accession>
<dbReference type="SUPFAM" id="SSF53187">
    <property type="entry name" value="Zn-dependent exopeptidases"/>
    <property type="match status" value="1"/>
</dbReference>
<dbReference type="SMART" id="SM00646">
    <property type="entry name" value="Ami_3"/>
    <property type="match status" value="1"/>
</dbReference>
<dbReference type="GO" id="GO:0009253">
    <property type="term" value="P:peptidoglycan catabolic process"/>
    <property type="evidence" value="ECO:0007669"/>
    <property type="project" value="InterPro"/>
</dbReference>
<reference evidence="3 4" key="1">
    <citation type="submission" date="2019-06" db="EMBL/GenBank/DDBJ databases">
        <title>Genome sequence of Deinococcus radiopugnans ATCC 19172.</title>
        <authorList>
            <person name="Maclea K.S."/>
            <person name="Maynard C.R."/>
        </authorList>
    </citation>
    <scope>NUCLEOTIDE SEQUENCE [LARGE SCALE GENOMIC DNA]</scope>
    <source>
        <strain evidence="3 4">ATCC 19172</strain>
    </source>
</reference>
<dbReference type="InterPro" id="IPR050695">
    <property type="entry name" value="N-acetylmuramoyl_amidase_3"/>
</dbReference>
<dbReference type="GO" id="GO:0008745">
    <property type="term" value="F:N-acetylmuramoyl-L-alanine amidase activity"/>
    <property type="evidence" value="ECO:0007669"/>
    <property type="project" value="InterPro"/>
</dbReference>
<dbReference type="EMBL" id="VDMO01000015">
    <property type="protein sequence ID" value="TNM70103.1"/>
    <property type="molecule type" value="Genomic_DNA"/>
</dbReference>
<dbReference type="Proteomes" id="UP000313988">
    <property type="component" value="Unassembled WGS sequence"/>
</dbReference>
<dbReference type="PANTHER" id="PTHR30404:SF0">
    <property type="entry name" value="N-ACETYLMURAMOYL-L-ALANINE AMIDASE AMIC"/>
    <property type="match status" value="1"/>
</dbReference>
<name>A0A5C4Y2P0_9DEIO</name>
<evidence type="ECO:0000259" key="2">
    <source>
        <dbReference type="SMART" id="SM00646"/>
    </source>
</evidence>
<feature type="domain" description="MurNAc-LAA" evidence="2">
    <location>
        <begin position="244"/>
        <end position="396"/>
    </location>
</feature>
<protein>
    <submittedName>
        <fullName evidence="3">N-acetylmuramoyl-L-alanine amidase</fullName>
    </submittedName>
</protein>
<dbReference type="OrthoDB" id="9772024at2"/>
<dbReference type="CDD" id="cd02696">
    <property type="entry name" value="MurNAc-LAA"/>
    <property type="match status" value="1"/>
</dbReference>
<evidence type="ECO:0000256" key="1">
    <source>
        <dbReference type="ARBA" id="ARBA00022801"/>
    </source>
</evidence>
<dbReference type="Pfam" id="PF01520">
    <property type="entry name" value="Amidase_3"/>
    <property type="match status" value="1"/>
</dbReference>
<dbReference type="FunFam" id="3.40.630.40:FF:000005">
    <property type="entry name" value="N-acetylmuramoyl-L-alanine amidase (AmiA)"/>
    <property type="match status" value="1"/>
</dbReference>
<dbReference type="Gene3D" id="3.40.630.40">
    <property type="entry name" value="Zn-dependent exopeptidases"/>
    <property type="match status" value="1"/>
</dbReference>
<comment type="caution">
    <text evidence="3">The sequence shown here is derived from an EMBL/GenBank/DDBJ whole genome shotgun (WGS) entry which is preliminary data.</text>
</comment>
<dbReference type="InterPro" id="IPR002508">
    <property type="entry name" value="MurNAc-LAA_cat"/>
</dbReference>
<organism evidence="3 4">
    <name type="scientific">Deinococcus radiopugnans ATCC 19172</name>
    <dbReference type="NCBI Taxonomy" id="585398"/>
    <lineage>
        <taxon>Bacteria</taxon>
        <taxon>Thermotogati</taxon>
        <taxon>Deinococcota</taxon>
        <taxon>Deinococci</taxon>
        <taxon>Deinococcales</taxon>
        <taxon>Deinococcaceae</taxon>
        <taxon>Deinococcus</taxon>
    </lineage>
</organism>
<dbReference type="GO" id="GO:0030288">
    <property type="term" value="C:outer membrane-bounded periplasmic space"/>
    <property type="evidence" value="ECO:0007669"/>
    <property type="project" value="TreeGrafter"/>
</dbReference>
<proteinExistence type="predicted"/>
<dbReference type="AlphaFoldDB" id="A0A5C4Y2P0"/>
<gene>
    <name evidence="3" type="ORF">FHR04_14045</name>
</gene>
<evidence type="ECO:0000313" key="4">
    <source>
        <dbReference type="Proteomes" id="UP000313988"/>
    </source>
</evidence>
<sequence length="402" mass="41767">MAPPPSIRKGALDSGAVTASSLLSVPSRVRRGVAPSLRPLLHLVALLWTLVTLSFAAAAPRVGAHDGFTRLVFDLPGNATSKVSAAGRSVTVKLNVSLKAEQGPLKAEGVTAYAVSGGTITVTLAETGSAGKTKVSVLPRSGAAAARLVIDVPTSTAELASRPVTPPPVAASASVTRPRVVLDAGHGGVDPGMTSQWLREKDVTLDVALRTRAELVKHGVDVVMVRTVDKDLSADKRTDLDARSRLATTGRVSAYISIHVNAGGPSAQGIETYYFGQPLAGSDRSRAVQENGGGSVGQELTRKAANSAQGLLGDIVAQAKLSFSRQLAQKVQSRLVQYTGAVNRGVQTDAFYVIRNPTTPAILTEIGFGSSPSEGPRLASAAYREKIAQGLARAILDFLNTK</sequence>
<dbReference type="PANTHER" id="PTHR30404">
    <property type="entry name" value="N-ACETYLMURAMOYL-L-ALANINE AMIDASE"/>
    <property type="match status" value="1"/>
</dbReference>